<dbReference type="GO" id="GO:0008237">
    <property type="term" value="F:metallopeptidase activity"/>
    <property type="evidence" value="ECO:0007669"/>
    <property type="project" value="UniProtKB-KW"/>
</dbReference>
<comment type="caution">
    <text evidence="3">The sequence shown here is derived from an EMBL/GenBank/DDBJ whole genome shotgun (WGS) entry which is preliminary data.</text>
</comment>
<dbReference type="EMBL" id="QUAJ01000035">
    <property type="protein sequence ID" value="REI39669.1"/>
    <property type="molecule type" value="Genomic_DNA"/>
</dbReference>
<keyword evidence="4" id="KW-1185">Reference proteome</keyword>
<feature type="transmembrane region" description="Helical" evidence="1">
    <location>
        <begin position="159"/>
        <end position="184"/>
    </location>
</feature>
<feature type="transmembrane region" description="Helical" evidence="1">
    <location>
        <begin position="120"/>
        <end position="138"/>
    </location>
</feature>
<keyword evidence="1" id="KW-0812">Transmembrane</keyword>
<name>A0ABX9KDP2_9FUSO</name>
<evidence type="ECO:0000313" key="4">
    <source>
        <dbReference type="Proteomes" id="UP000263486"/>
    </source>
</evidence>
<sequence>MEQIIERKKASNFITLLLFFVFIFISVFIGNMILNNKDLISIIADTTTFLVLLFYFQLKKGLLKDINFKVRELEFLKILKVLFYSIIYSISGNFILWFLSTYTNLKFSGVTENIGPYNKTYIGWLIFSISITIFPAVVEETVFRGVLLKNLIFKYGFKVAVLTTCIIFSFIHGVSNFMCIFPKINYISGDSPNKMIFLFIFALPFILRKLYQIFILEKNSFKF</sequence>
<dbReference type="Proteomes" id="UP000263486">
    <property type="component" value="Unassembled WGS sequence"/>
</dbReference>
<feature type="transmembrane region" description="Helical" evidence="1">
    <location>
        <begin position="196"/>
        <end position="216"/>
    </location>
</feature>
<keyword evidence="1" id="KW-0472">Membrane</keyword>
<keyword evidence="3" id="KW-0645">Protease</keyword>
<keyword evidence="3" id="KW-0482">Metalloprotease</keyword>
<feature type="transmembrane region" description="Helical" evidence="1">
    <location>
        <begin position="78"/>
        <end position="100"/>
    </location>
</feature>
<evidence type="ECO:0000313" key="3">
    <source>
        <dbReference type="EMBL" id="REI39669.1"/>
    </source>
</evidence>
<feature type="transmembrane region" description="Helical" evidence="1">
    <location>
        <begin position="12"/>
        <end position="33"/>
    </location>
</feature>
<keyword evidence="3" id="KW-0378">Hydrolase</keyword>
<evidence type="ECO:0000259" key="2">
    <source>
        <dbReference type="Pfam" id="PF02517"/>
    </source>
</evidence>
<gene>
    <name evidence="3" type="ORF">DYH56_13805</name>
</gene>
<organism evidence="3 4">
    <name type="scientific">Psychrilyobacter piezotolerans</name>
    <dbReference type="NCBI Taxonomy" id="2293438"/>
    <lineage>
        <taxon>Bacteria</taxon>
        <taxon>Fusobacteriati</taxon>
        <taxon>Fusobacteriota</taxon>
        <taxon>Fusobacteriia</taxon>
        <taxon>Fusobacteriales</taxon>
        <taxon>Fusobacteriaceae</taxon>
        <taxon>Psychrilyobacter</taxon>
    </lineage>
</organism>
<dbReference type="RefSeq" id="WP_114643464.1">
    <property type="nucleotide sequence ID" value="NZ_JAACIO010000034.1"/>
</dbReference>
<feature type="transmembrane region" description="Helical" evidence="1">
    <location>
        <begin position="39"/>
        <end position="58"/>
    </location>
</feature>
<evidence type="ECO:0000256" key="1">
    <source>
        <dbReference type="SAM" id="Phobius"/>
    </source>
</evidence>
<proteinExistence type="predicted"/>
<reference evidence="3 4" key="1">
    <citation type="submission" date="2018-08" db="EMBL/GenBank/DDBJ databases">
        <title>Draft genome sequence of Psychrilyobacter sp. strain SD5 isolated from Black Sea water.</title>
        <authorList>
            <person name="Yadav S."/>
            <person name="Villanueva L."/>
            <person name="Damste J.S.S."/>
        </authorList>
    </citation>
    <scope>NUCLEOTIDE SEQUENCE [LARGE SCALE GENOMIC DNA]</scope>
    <source>
        <strain evidence="3 4">SD5</strain>
    </source>
</reference>
<protein>
    <submittedName>
        <fullName evidence="3">CPBP family intramembrane metalloprotease</fullName>
    </submittedName>
</protein>
<feature type="domain" description="CAAX prenyl protease 2/Lysostaphin resistance protein A-like" evidence="2">
    <location>
        <begin position="124"/>
        <end position="204"/>
    </location>
</feature>
<accession>A0ABX9KDP2</accession>
<dbReference type="Pfam" id="PF02517">
    <property type="entry name" value="Rce1-like"/>
    <property type="match status" value="1"/>
</dbReference>
<keyword evidence="1" id="KW-1133">Transmembrane helix</keyword>
<dbReference type="InterPro" id="IPR003675">
    <property type="entry name" value="Rce1/LyrA-like_dom"/>
</dbReference>